<dbReference type="PANTHER" id="PTHR45623:SF49">
    <property type="entry name" value="SWI_SNF-RELATED MATRIX-ASSOCIATED ACTIN-DEPENDENT REGULATOR OF CHROMATIN SUBFAMILY A MEMBER 5"/>
    <property type="match status" value="1"/>
</dbReference>
<dbReference type="GO" id="GO:0034728">
    <property type="term" value="P:nucleosome organization"/>
    <property type="evidence" value="ECO:0007669"/>
    <property type="project" value="TreeGrafter"/>
</dbReference>
<dbReference type="PANTHER" id="PTHR45623">
    <property type="entry name" value="CHROMODOMAIN-HELICASE-DNA-BINDING PROTEIN 3-RELATED-RELATED"/>
    <property type="match status" value="1"/>
</dbReference>
<dbReference type="Pfam" id="PF00385">
    <property type="entry name" value="Chromo"/>
    <property type="match status" value="2"/>
</dbReference>
<dbReference type="GO" id="GO:0003677">
    <property type="term" value="F:DNA binding"/>
    <property type="evidence" value="ECO:0007669"/>
    <property type="project" value="UniProtKB-KW"/>
</dbReference>
<dbReference type="PROSITE" id="PS50013">
    <property type="entry name" value="CHROMO_2"/>
    <property type="match status" value="2"/>
</dbReference>
<keyword evidence="7" id="KW-0539">Nucleus</keyword>
<comment type="caution">
    <text evidence="12">The sequence shown here is derived from an EMBL/GenBank/DDBJ whole genome shotgun (WGS) entry which is preliminary data.</text>
</comment>
<dbReference type="InterPro" id="IPR000330">
    <property type="entry name" value="SNF2_N"/>
</dbReference>
<dbReference type="SUPFAM" id="SSF54160">
    <property type="entry name" value="Chromo domain-like"/>
    <property type="match status" value="2"/>
</dbReference>
<evidence type="ECO:0000256" key="5">
    <source>
        <dbReference type="ARBA" id="ARBA00022840"/>
    </source>
</evidence>
<dbReference type="PROSITE" id="PS51194">
    <property type="entry name" value="HELICASE_CTER"/>
    <property type="match status" value="1"/>
</dbReference>
<dbReference type="GO" id="GO:0042393">
    <property type="term" value="F:histone binding"/>
    <property type="evidence" value="ECO:0007669"/>
    <property type="project" value="TreeGrafter"/>
</dbReference>
<evidence type="ECO:0000256" key="3">
    <source>
        <dbReference type="ARBA" id="ARBA00022741"/>
    </source>
</evidence>
<feature type="compositionally biased region" description="Acidic residues" evidence="8">
    <location>
        <begin position="11"/>
        <end position="26"/>
    </location>
</feature>
<evidence type="ECO:0000259" key="11">
    <source>
        <dbReference type="PROSITE" id="PS51194"/>
    </source>
</evidence>
<proteinExistence type="predicted"/>
<organism evidence="12 13">
    <name type="scientific">Thelohanellus kitauei</name>
    <name type="common">Myxosporean</name>
    <dbReference type="NCBI Taxonomy" id="669202"/>
    <lineage>
        <taxon>Eukaryota</taxon>
        <taxon>Metazoa</taxon>
        <taxon>Cnidaria</taxon>
        <taxon>Myxozoa</taxon>
        <taxon>Myxosporea</taxon>
        <taxon>Bivalvulida</taxon>
        <taxon>Platysporina</taxon>
        <taxon>Myxobolidae</taxon>
        <taxon>Thelohanellus</taxon>
    </lineage>
</organism>
<evidence type="ECO:0000256" key="1">
    <source>
        <dbReference type="ARBA" id="ARBA00004123"/>
    </source>
</evidence>
<evidence type="ECO:0000256" key="2">
    <source>
        <dbReference type="ARBA" id="ARBA00022737"/>
    </source>
</evidence>
<feature type="compositionally biased region" description="Acidic residues" evidence="8">
    <location>
        <begin position="34"/>
        <end position="55"/>
    </location>
</feature>
<dbReference type="GO" id="GO:0140658">
    <property type="term" value="F:ATP-dependent chromatin remodeler activity"/>
    <property type="evidence" value="ECO:0007669"/>
    <property type="project" value="TreeGrafter"/>
</dbReference>
<dbReference type="CDD" id="cd18666">
    <property type="entry name" value="CD1_tandem_CHD1-2_like"/>
    <property type="match status" value="1"/>
</dbReference>
<evidence type="ECO:0000259" key="10">
    <source>
        <dbReference type="PROSITE" id="PS51192"/>
    </source>
</evidence>
<feature type="domain" description="Helicase C-terminal" evidence="11">
    <location>
        <begin position="666"/>
        <end position="817"/>
    </location>
</feature>
<dbReference type="CDD" id="cd18793">
    <property type="entry name" value="SF2_C_SNF"/>
    <property type="match status" value="1"/>
</dbReference>
<dbReference type="InterPro" id="IPR049730">
    <property type="entry name" value="SNF2/RAD54-like_C"/>
</dbReference>
<keyword evidence="12" id="KW-0347">Helicase</keyword>
<keyword evidence="4" id="KW-0378">Hydrolase</keyword>
<dbReference type="Pfam" id="PF00176">
    <property type="entry name" value="SNF2-rel_dom"/>
    <property type="match status" value="1"/>
</dbReference>
<feature type="domain" description="Chromo" evidence="9">
    <location>
        <begin position="186"/>
        <end position="239"/>
    </location>
</feature>
<dbReference type="CDD" id="cd18659">
    <property type="entry name" value="CD2_tandem"/>
    <property type="match status" value="1"/>
</dbReference>
<sequence length="1260" mass="146367">MDFPDSKYYESEEEDEPKDLTDDEYLPDSSPDNSPDEYLETEESDSEDYVSDESDEPRRRSRKRPCGAPRHTLKRPAFRSKYRGRQNLSETSSESISDIEFSDTPQSELDSGDDIAKAPPRIYETIERVVKKRFGPVGDIGHQTTAVHSILKNLHETQAESTQVEMLKNDRPNAGDVMENSQKQEIGDEAVFALNDKTEEQFLIKWKGRSYLHCTWESHESLKDDNIKGYKKVENFLKRSESQGDVNCIDITFPCDESITEFTTVERIIASRANSDTAKIDSYLCKWKSLPYEDSTWESEKIINQLFQPCIQSFLARKLNYYSPFDPRTFSYISYNKDRLFQEVVNACNSSDKNDCLKLRDYQIEGVKWLMHSCLTGRSVILADEMGLGKTVQIMTFLKLFKLIYHIQGPSLVVVPLSTLDNWVRHFSIWAPELYVVSFVGNAQSREIIKMYELMDEASELKFNVLVTTYEWVFKEAELFSSFNWFSFIIDEGHRIKNENSLLYKCLYDFRSHYRVLMTGTPLQNSLRELWSLLHFIMPNNFQDPSSIEKYGEFEDKQRGYEQLKSSISEYILRRTKKDVEKSLPPKIEQILCVDMTNNQKKFYRWILTKNYEQLSKESKGTMSGFLNIIMELKKCCNHSNLVRNDVPYPITDVNFLLMGSGKLILLDKLLFRLFENKNRVLIFSQMVTMLDILSDYLTLRNFNYQRLDGSMSEALRVKAIDHFNSPDSDDFCFLLSTKAGGLGINLVTADVVIIYDSDWNPQNDIQAQARAHRIGQTKQVNIYRLVTKSSIEENIIERAKRKMVLDHLVIQTMDSKLTGISSNTVRFNKDELALILKFGAEELFKENIEDGNQEPLQQLNLDDIMKLSEQSDDTQANLSRGEEFLSSFKVANFNTGDIEKDLDQEYAQWKNIIPKNEIERIQNDQLVEKQTELNLPPRRKPVAQAVSSSSDIDDMRGRELKKFVKEYQRFCNPDRRVEEILKSANITFKESDLEKYHEISEFIEKSLGKVGLGETEIKINDVVIDLVRYREIRYILGIIAEKVEKFISENNFKKPDDIKRKFVIPGARKRKVKWNKKWEPSDDNHLWVGVYYYGLDNWKSMVDDKILNLSVKLKDRKGRIPCSHLFPYISNLVKSSLKVTSAKLPRARRRRNKSEEDVPEDSDSPQKDDQLDESIMKKCVNALTTVKKNIHNIEGISSKDLMKNKEDIEKIGKIIHLQNSKSSRLGVDALWSFVARFTSLPSHRDLKNFYINKCALKKP</sequence>
<keyword evidence="6 12" id="KW-0238">DNA-binding</keyword>
<dbReference type="AlphaFoldDB" id="A0A0C2J4N5"/>
<keyword evidence="2" id="KW-0677">Repeat</keyword>
<feature type="compositionally biased region" description="Basic and acidic residues" evidence="8">
    <location>
        <begin position="1"/>
        <end position="10"/>
    </location>
</feature>
<dbReference type="InterPro" id="IPR023780">
    <property type="entry name" value="Chromo_domain"/>
</dbReference>
<dbReference type="GO" id="GO:0004386">
    <property type="term" value="F:helicase activity"/>
    <property type="evidence" value="ECO:0007669"/>
    <property type="project" value="UniProtKB-KW"/>
</dbReference>
<feature type="compositionally biased region" description="Low complexity" evidence="8">
    <location>
        <begin position="89"/>
        <end position="104"/>
    </location>
</feature>
<dbReference type="GO" id="GO:0003682">
    <property type="term" value="F:chromatin binding"/>
    <property type="evidence" value="ECO:0007669"/>
    <property type="project" value="TreeGrafter"/>
</dbReference>
<accession>A0A0C2J4N5</accession>
<evidence type="ECO:0000256" key="7">
    <source>
        <dbReference type="ARBA" id="ARBA00023242"/>
    </source>
</evidence>
<evidence type="ECO:0000259" key="9">
    <source>
        <dbReference type="PROSITE" id="PS50013"/>
    </source>
</evidence>
<gene>
    <name evidence="12" type="ORF">RF11_11146</name>
</gene>
<feature type="domain" description="Chromo" evidence="9">
    <location>
        <begin position="263"/>
        <end position="326"/>
    </location>
</feature>
<dbReference type="InterPro" id="IPR027417">
    <property type="entry name" value="P-loop_NTPase"/>
</dbReference>
<feature type="compositionally biased region" description="Basic residues" evidence="8">
    <location>
        <begin position="59"/>
        <end position="84"/>
    </location>
</feature>
<comment type="subcellular location">
    <subcellularLocation>
        <location evidence="1">Nucleus</location>
    </subcellularLocation>
</comment>
<dbReference type="Pfam" id="PF00271">
    <property type="entry name" value="Helicase_C"/>
    <property type="match status" value="1"/>
</dbReference>
<dbReference type="Pfam" id="PF23588">
    <property type="entry name" value="HTH_CHD1_Hrp3"/>
    <property type="match status" value="1"/>
</dbReference>
<dbReference type="InterPro" id="IPR016197">
    <property type="entry name" value="Chromo-like_dom_sf"/>
</dbReference>
<keyword evidence="3" id="KW-0547">Nucleotide-binding</keyword>
<evidence type="ECO:0000313" key="12">
    <source>
        <dbReference type="EMBL" id="KII72799.1"/>
    </source>
</evidence>
<dbReference type="Gene3D" id="3.40.50.10810">
    <property type="entry name" value="Tandem AAA-ATPase domain"/>
    <property type="match status" value="1"/>
</dbReference>
<protein>
    <submittedName>
        <fullName evidence="12">Chromodomain-helicase-DNA-binding protein 2</fullName>
    </submittedName>
</protein>
<dbReference type="Gene3D" id="3.40.50.300">
    <property type="entry name" value="P-loop containing nucleotide triphosphate hydrolases"/>
    <property type="match status" value="1"/>
</dbReference>
<dbReference type="InterPro" id="IPR038718">
    <property type="entry name" value="SNF2-like_sf"/>
</dbReference>
<feature type="region of interest" description="Disordered" evidence="8">
    <location>
        <begin position="1144"/>
        <end position="1172"/>
    </location>
</feature>
<evidence type="ECO:0000256" key="8">
    <source>
        <dbReference type="SAM" id="MobiDB-lite"/>
    </source>
</evidence>
<dbReference type="InterPro" id="IPR000953">
    <property type="entry name" value="Chromo/chromo_shadow_dom"/>
</dbReference>
<feature type="domain" description="Helicase ATP-binding" evidence="10">
    <location>
        <begin position="371"/>
        <end position="540"/>
    </location>
</feature>
<evidence type="ECO:0000256" key="4">
    <source>
        <dbReference type="ARBA" id="ARBA00022801"/>
    </source>
</evidence>
<keyword evidence="5" id="KW-0067">ATP-binding</keyword>
<dbReference type="Gene3D" id="1.10.10.60">
    <property type="entry name" value="Homeodomain-like"/>
    <property type="match status" value="1"/>
</dbReference>
<evidence type="ECO:0000256" key="6">
    <source>
        <dbReference type="ARBA" id="ARBA00023125"/>
    </source>
</evidence>
<dbReference type="InterPro" id="IPR056302">
    <property type="entry name" value="CHD1-2/Hrp3_HTH"/>
</dbReference>
<dbReference type="SMART" id="SM00487">
    <property type="entry name" value="DEXDc"/>
    <property type="match status" value="1"/>
</dbReference>
<dbReference type="GO" id="GO:0005634">
    <property type="term" value="C:nucleus"/>
    <property type="evidence" value="ECO:0007669"/>
    <property type="project" value="UniProtKB-SubCell"/>
</dbReference>
<reference evidence="12 13" key="1">
    <citation type="journal article" date="2014" name="Genome Biol. Evol.">
        <title>The genome of the myxosporean Thelohanellus kitauei shows adaptations to nutrient acquisition within its fish host.</title>
        <authorList>
            <person name="Yang Y."/>
            <person name="Xiong J."/>
            <person name="Zhou Z."/>
            <person name="Huo F."/>
            <person name="Miao W."/>
            <person name="Ran C."/>
            <person name="Liu Y."/>
            <person name="Zhang J."/>
            <person name="Feng J."/>
            <person name="Wang M."/>
            <person name="Wang M."/>
            <person name="Wang L."/>
            <person name="Yao B."/>
        </authorList>
    </citation>
    <scope>NUCLEOTIDE SEQUENCE [LARGE SCALE GENOMIC DNA]</scope>
    <source>
        <strain evidence="12">Wuqing</strain>
    </source>
</reference>
<dbReference type="InterPro" id="IPR001650">
    <property type="entry name" value="Helicase_C-like"/>
</dbReference>
<dbReference type="OrthoDB" id="5857104at2759"/>
<dbReference type="PROSITE" id="PS51192">
    <property type="entry name" value="HELICASE_ATP_BIND_1"/>
    <property type="match status" value="1"/>
</dbReference>
<evidence type="ECO:0000313" key="13">
    <source>
        <dbReference type="Proteomes" id="UP000031668"/>
    </source>
</evidence>
<dbReference type="GO" id="GO:0005524">
    <property type="term" value="F:ATP binding"/>
    <property type="evidence" value="ECO:0007669"/>
    <property type="project" value="UniProtKB-KW"/>
</dbReference>
<name>A0A0C2J4N5_THEKT</name>
<keyword evidence="13" id="KW-1185">Reference proteome</keyword>
<dbReference type="SUPFAM" id="SSF52540">
    <property type="entry name" value="P-loop containing nucleoside triphosphate hydrolases"/>
    <property type="match status" value="2"/>
</dbReference>
<dbReference type="Proteomes" id="UP000031668">
    <property type="component" value="Unassembled WGS sequence"/>
</dbReference>
<dbReference type="GO" id="GO:0000785">
    <property type="term" value="C:chromatin"/>
    <property type="evidence" value="ECO:0007669"/>
    <property type="project" value="TreeGrafter"/>
</dbReference>
<dbReference type="SMART" id="SM00490">
    <property type="entry name" value="HELICc"/>
    <property type="match status" value="1"/>
</dbReference>
<dbReference type="SMART" id="SM00298">
    <property type="entry name" value="CHROMO"/>
    <property type="match status" value="2"/>
</dbReference>
<dbReference type="Gene3D" id="2.40.50.40">
    <property type="match status" value="2"/>
</dbReference>
<feature type="region of interest" description="Disordered" evidence="8">
    <location>
        <begin position="1"/>
        <end position="120"/>
    </location>
</feature>
<dbReference type="InterPro" id="IPR014001">
    <property type="entry name" value="Helicase_ATP-bd"/>
</dbReference>
<dbReference type="EMBL" id="JWZT01001097">
    <property type="protein sequence ID" value="KII72799.1"/>
    <property type="molecule type" value="Genomic_DNA"/>
</dbReference>
<dbReference type="GO" id="GO:0016887">
    <property type="term" value="F:ATP hydrolysis activity"/>
    <property type="evidence" value="ECO:0007669"/>
    <property type="project" value="TreeGrafter"/>
</dbReference>